<protein>
    <submittedName>
        <fullName evidence="1">Uncharacterized protein</fullName>
    </submittedName>
</protein>
<sequence>MMDDMQSSLIQLNPMCQAGDGPSFVLLSSQGPSEENSGCPVHYREVAISLSTTSGVCCSQLQVVFNTSYSLLVHFVWFRAKTIWGAGKSVAGNDPEYRISTSSFLSSPPKNSPLFSSNIPVILSNSRLRAHHSFAGQLSKVSQIRNSPHSFA</sequence>
<evidence type="ECO:0000313" key="1">
    <source>
        <dbReference type="EMBL" id="KAL2076208.1"/>
    </source>
</evidence>
<reference evidence="1 2" key="1">
    <citation type="journal article" date="2024" name="Commun. Biol.">
        <title>Comparative genomic analysis of thermophilic fungi reveals convergent evolutionary adaptations and gene losses.</title>
        <authorList>
            <person name="Steindorff A.S."/>
            <person name="Aguilar-Pontes M.V."/>
            <person name="Robinson A.J."/>
            <person name="Andreopoulos B."/>
            <person name="LaButti K."/>
            <person name="Kuo A."/>
            <person name="Mondo S."/>
            <person name="Riley R."/>
            <person name="Otillar R."/>
            <person name="Haridas S."/>
            <person name="Lipzen A."/>
            <person name="Grimwood J."/>
            <person name="Schmutz J."/>
            <person name="Clum A."/>
            <person name="Reid I.D."/>
            <person name="Moisan M.C."/>
            <person name="Butler G."/>
            <person name="Nguyen T.T.M."/>
            <person name="Dewar K."/>
            <person name="Conant G."/>
            <person name="Drula E."/>
            <person name="Henrissat B."/>
            <person name="Hansel C."/>
            <person name="Singer S."/>
            <person name="Hutchinson M.I."/>
            <person name="de Vries R.P."/>
            <person name="Natvig D.O."/>
            <person name="Powell A.J."/>
            <person name="Tsang A."/>
            <person name="Grigoriev I.V."/>
        </authorList>
    </citation>
    <scope>NUCLEOTIDE SEQUENCE [LARGE SCALE GENOMIC DNA]</scope>
    <source>
        <strain evidence="1 2">CBS 494.80</strain>
    </source>
</reference>
<dbReference type="Proteomes" id="UP001595075">
    <property type="component" value="Unassembled WGS sequence"/>
</dbReference>
<organism evidence="1 2">
    <name type="scientific">Oculimacula yallundae</name>
    <dbReference type="NCBI Taxonomy" id="86028"/>
    <lineage>
        <taxon>Eukaryota</taxon>
        <taxon>Fungi</taxon>
        <taxon>Dikarya</taxon>
        <taxon>Ascomycota</taxon>
        <taxon>Pezizomycotina</taxon>
        <taxon>Leotiomycetes</taxon>
        <taxon>Helotiales</taxon>
        <taxon>Ploettnerulaceae</taxon>
        <taxon>Oculimacula</taxon>
    </lineage>
</organism>
<name>A0ABR4D3I9_9HELO</name>
<evidence type="ECO:0000313" key="2">
    <source>
        <dbReference type="Proteomes" id="UP001595075"/>
    </source>
</evidence>
<keyword evidence="2" id="KW-1185">Reference proteome</keyword>
<comment type="caution">
    <text evidence="1">The sequence shown here is derived from an EMBL/GenBank/DDBJ whole genome shotgun (WGS) entry which is preliminary data.</text>
</comment>
<proteinExistence type="predicted"/>
<accession>A0ABR4D3I9</accession>
<gene>
    <name evidence="1" type="ORF">VTL71DRAFT_1151</name>
</gene>
<dbReference type="EMBL" id="JAZHXI010000001">
    <property type="protein sequence ID" value="KAL2076208.1"/>
    <property type="molecule type" value="Genomic_DNA"/>
</dbReference>